<reference evidence="1" key="1">
    <citation type="submission" date="2022-08" db="EMBL/GenBank/DDBJ databases">
        <authorList>
            <person name="Wang H."/>
        </authorList>
    </citation>
    <scope>NUCLEOTIDE SEQUENCE</scope>
    <source>
        <strain evidence="1">PS10</strain>
    </source>
</reference>
<protein>
    <submittedName>
        <fullName evidence="1">Uncharacterized protein</fullName>
    </submittedName>
</protein>
<gene>
    <name evidence="1" type="ORF">NYG85_01990</name>
</gene>
<sequence length="71" mass="8369">MAKKLTTKQRIHISNLAAIKRATYKARLEDVINYDLSFYRFKNGKLNLSKMARCTGLSWGFLHKYLWFKGL</sequence>
<evidence type="ECO:0000313" key="2">
    <source>
        <dbReference type="Proteomes" id="UP001173801"/>
    </source>
</evidence>
<name>A0ABT7HP01_9BACT</name>
<organism evidence="1 2">
    <name type="scientific">Campylobacter gastrosuis</name>
    <dbReference type="NCBI Taxonomy" id="2974576"/>
    <lineage>
        <taxon>Bacteria</taxon>
        <taxon>Pseudomonadati</taxon>
        <taxon>Campylobacterota</taxon>
        <taxon>Epsilonproteobacteria</taxon>
        <taxon>Campylobacterales</taxon>
        <taxon>Campylobacteraceae</taxon>
        <taxon>Campylobacter</taxon>
    </lineage>
</organism>
<comment type="caution">
    <text evidence="1">The sequence shown here is derived from an EMBL/GenBank/DDBJ whole genome shotgun (WGS) entry which is preliminary data.</text>
</comment>
<evidence type="ECO:0000313" key="1">
    <source>
        <dbReference type="EMBL" id="MDL0088148.1"/>
    </source>
</evidence>
<proteinExistence type="predicted"/>
<dbReference type="Proteomes" id="UP001173801">
    <property type="component" value="Unassembled WGS sequence"/>
</dbReference>
<accession>A0ABT7HP01</accession>
<keyword evidence="2" id="KW-1185">Reference proteome</keyword>
<dbReference type="RefSeq" id="WP_284936794.1">
    <property type="nucleotide sequence ID" value="NZ_JANURM010000002.1"/>
</dbReference>
<reference evidence="1" key="2">
    <citation type="journal article" date="2023" name="Microorganisms">
        <title>Isolation and Genomic Characteristics of Cat-Borne Campylobacter felis sp. nov. and Sheep-Borne Campylobacter ovis sp. nov.</title>
        <authorList>
            <person name="Wang H."/>
            <person name="Li Y."/>
            <person name="Gu Y."/>
            <person name="Zhou G."/>
            <person name="Chen X."/>
            <person name="Zhang X."/>
            <person name="Shao Z."/>
            <person name="Zhang J."/>
            <person name="Zhang M."/>
        </authorList>
    </citation>
    <scope>NUCLEOTIDE SEQUENCE</scope>
    <source>
        <strain evidence="1">PS10</strain>
    </source>
</reference>
<dbReference type="EMBL" id="JANURM010000002">
    <property type="protein sequence ID" value="MDL0088148.1"/>
    <property type="molecule type" value="Genomic_DNA"/>
</dbReference>